<proteinExistence type="predicted"/>
<gene>
    <name evidence="1" type="ORF">SDC9_100343</name>
</gene>
<dbReference type="AlphaFoldDB" id="A0A645AK42"/>
<sequence length="274" mass="31962">MSNNILFIFEGESTEKKIVKSLQTNFLNENLVGNTIIKCSFGTEIYQLYKKLQEDPDLDTFNLVRDISLHNRDLLNNYTRKDFAEIYLFFDYDGQSSLASPIDKAGNVVESGDEKIKKMLVFFNNETDKGKLYLSYPMVEAIKHISDYATFYNVKAKSKGRNCVDFGNCKHSNFCIEGARYKQLVSRECLKGLNNFNKYSNDIWKQLIRAHIYKMNYIVNESYSYPTKSESQYTIFENQLNKYICKECHFVSVLSAFPIFVHDYFGNKKTIELI</sequence>
<evidence type="ECO:0000313" key="1">
    <source>
        <dbReference type="EMBL" id="MPM53575.1"/>
    </source>
</evidence>
<protein>
    <submittedName>
        <fullName evidence="1">Uncharacterized protein</fullName>
    </submittedName>
</protein>
<comment type="caution">
    <text evidence="1">The sequence shown here is derived from an EMBL/GenBank/DDBJ whole genome shotgun (WGS) entry which is preliminary data.</text>
</comment>
<name>A0A645AK42_9ZZZZ</name>
<organism evidence="1">
    <name type="scientific">bioreactor metagenome</name>
    <dbReference type="NCBI Taxonomy" id="1076179"/>
    <lineage>
        <taxon>unclassified sequences</taxon>
        <taxon>metagenomes</taxon>
        <taxon>ecological metagenomes</taxon>
    </lineage>
</organism>
<reference evidence="1" key="1">
    <citation type="submission" date="2019-08" db="EMBL/GenBank/DDBJ databases">
        <authorList>
            <person name="Kucharzyk K."/>
            <person name="Murdoch R.W."/>
            <person name="Higgins S."/>
            <person name="Loffler F."/>
        </authorList>
    </citation>
    <scope>NUCLEOTIDE SEQUENCE</scope>
</reference>
<dbReference type="EMBL" id="VSSQ01014401">
    <property type="protein sequence ID" value="MPM53575.1"/>
    <property type="molecule type" value="Genomic_DNA"/>
</dbReference>
<accession>A0A645AK42</accession>